<dbReference type="GO" id="GO:0005886">
    <property type="term" value="C:plasma membrane"/>
    <property type="evidence" value="ECO:0007669"/>
    <property type="project" value="UniProtKB-SubCell"/>
</dbReference>
<keyword evidence="5 6" id="KW-0472">Membrane</keyword>
<dbReference type="Pfam" id="PF03899">
    <property type="entry name" value="ATP-synt_I"/>
    <property type="match status" value="1"/>
</dbReference>
<name>F2K1T5_MARM1</name>
<dbReference type="OrthoDB" id="5702716at2"/>
<dbReference type="RefSeq" id="WP_013663320.1">
    <property type="nucleotide sequence ID" value="NC_015276.1"/>
</dbReference>
<evidence type="ECO:0000256" key="5">
    <source>
        <dbReference type="ARBA" id="ARBA00023136"/>
    </source>
</evidence>
<feature type="transmembrane region" description="Helical" evidence="6">
    <location>
        <begin position="20"/>
        <end position="41"/>
    </location>
</feature>
<comment type="subcellular location">
    <subcellularLocation>
        <location evidence="1">Cell membrane</location>
        <topology evidence="1">Multi-pass membrane protein</topology>
    </subcellularLocation>
</comment>
<keyword evidence="2" id="KW-1003">Cell membrane</keyword>
<accession>F2K1T5</accession>
<dbReference type="PATRIC" id="fig|717774.3.peg.4371"/>
<reference evidence="7 8" key="1">
    <citation type="journal article" date="2012" name="Stand. Genomic Sci.">
        <title>Complete genome sequence of the melanogenic marine bacterium Marinomonas mediterranea type strain (MMB-1(T)).</title>
        <authorList>
            <person name="Lucas-Elio P."/>
            <person name="Goodwin L."/>
            <person name="Woyke T."/>
            <person name="Pitluck S."/>
            <person name="Nolan M."/>
            <person name="Kyrpides N.C."/>
            <person name="Detter J.C."/>
            <person name="Copeland A."/>
            <person name="Teshima H."/>
            <person name="Bruce D."/>
            <person name="Detter C."/>
            <person name="Tapia R."/>
            <person name="Han S."/>
            <person name="Land M.L."/>
            <person name="Ivanova N."/>
            <person name="Mikhailova N."/>
            <person name="Johnston A.W."/>
            <person name="Sanchez-Amat A."/>
        </authorList>
    </citation>
    <scope>NUCLEOTIDE SEQUENCE [LARGE SCALE GENOMIC DNA]</scope>
    <source>
        <strain evidence="8">ATCC 700492 / JCM 21426 / NBRC 103028 / MMB-1</strain>
    </source>
</reference>
<feature type="transmembrane region" description="Helical" evidence="6">
    <location>
        <begin position="89"/>
        <end position="106"/>
    </location>
</feature>
<feature type="transmembrane region" description="Helical" evidence="6">
    <location>
        <begin position="47"/>
        <end position="69"/>
    </location>
</feature>
<evidence type="ECO:0000256" key="4">
    <source>
        <dbReference type="ARBA" id="ARBA00022989"/>
    </source>
</evidence>
<evidence type="ECO:0000256" key="3">
    <source>
        <dbReference type="ARBA" id="ARBA00022692"/>
    </source>
</evidence>
<evidence type="ECO:0000313" key="8">
    <source>
        <dbReference type="Proteomes" id="UP000001062"/>
    </source>
</evidence>
<dbReference type="Proteomes" id="UP000001062">
    <property type="component" value="Chromosome"/>
</dbReference>
<organism evidence="7 8">
    <name type="scientific">Marinomonas mediterranea (strain ATCC 700492 / JCM 21426 / NBRC 103028 / MMB-1)</name>
    <dbReference type="NCBI Taxonomy" id="717774"/>
    <lineage>
        <taxon>Bacteria</taxon>
        <taxon>Pseudomonadati</taxon>
        <taxon>Pseudomonadota</taxon>
        <taxon>Gammaproteobacteria</taxon>
        <taxon>Oceanospirillales</taxon>
        <taxon>Oceanospirillaceae</taxon>
        <taxon>Marinomonas</taxon>
    </lineage>
</organism>
<proteinExistence type="predicted"/>
<evidence type="ECO:0000256" key="6">
    <source>
        <dbReference type="SAM" id="Phobius"/>
    </source>
</evidence>
<keyword evidence="3 6" id="KW-0812">Transmembrane</keyword>
<dbReference type="eggNOG" id="COG3312">
    <property type="taxonomic scope" value="Bacteria"/>
</dbReference>
<protein>
    <submittedName>
        <fullName evidence="7">ATP synthase I chain</fullName>
    </submittedName>
</protein>
<keyword evidence="4 6" id="KW-1133">Transmembrane helix</keyword>
<feature type="transmembrane region" description="Helical" evidence="6">
    <location>
        <begin position="112"/>
        <end position="132"/>
    </location>
</feature>
<keyword evidence="8" id="KW-1185">Reference proteome</keyword>
<dbReference type="STRING" id="717774.Marme_4220"/>
<sequence>MSVSKPLTATQLLVAKKRAVFRFIGIQIAISVAVSLVFLLWSGAIESYSFVLGATACILPNIYMAWRVFGHAGTRPAKEVVRSFYRGEAGKLVMTAVILSLVFLLAKPLAHGALFAGFGLAILSHWLSPLVLKQ</sequence>
<dbReference type="InterPro" id="IPR005598">
    <property type="entry name" value="ATP_synth_I"/>
</dbReference>
<dbReference type="KEGG" id="mme:Marme_4220"/>
<evidence type="ECO:0000256" key="2">
    <source>
        <dbReference type="ARBA" id="ARBA00022475"/>
    </source>
</evidence>
<evidence type="ECO:0000256" key="1">
    <source>
        <dbReference type="ARBA" id="ARBA00004651"/>
    </source>
</evidence>
<dbReference type="HOGENOM" id="CLU_121415_3_2_6"/>
<gene>
    <name evidence="7" type="ordered locus">Marme_4220</name>
</gene>
<dbReference type="EMBL" id="CP002583">
    <property type="protein sequence ID" value="ADZ93419.1"/>
    <property type="molecule type" value="Genomic_DNA"/>
</dbReference>
<evidence type="ECO:0000313" key="7">
    <source>
        <dbReference type="EMBL" id="ADZ93419.1"/>
    </source>
</evidence>
<dbReference type="AlphaFoldDB" id="F2K1T5"/>